<comment type="caution">
    <text evidence="1">The sequence shown here is derived from an EMBL/GenBank/DDBJ whole genome shotgun (WGS) entry which is preliminary data.</text>
</comment>
<dbReference type="EMBL" id="CAHIKZ030001310">
    <property type="protein sequence ID" value="CAE1259493.1"/>
    <property type="molecule type" value="Genomic_DNA"/>
</dbReference>
<dbReference type="Gene3D" id="2.60.40.10">
    <property type="entry name" value="Immunoglobulins"/>
    <property type="match status" value="4"/>
</dbReference>
<dbReference type="OrthoDB" id="415597at2759"/>
<dbReference type="Proteomes" id="UP000597762">
    <property type="component" value="Unassembled WGS sequence"/>
</dbReference>
<evidence type="ECO:0000313" key="2">
    <source>
        <dbReference type="Proteomes" id="UP000597762"/>
    </source>
</evidence>
<evidence type="ECO:0000313" key="1">
    <source>
        <dbReference type="EMBL" id="CAE1259493.1"/>
    </source>
</evidence>
<dbReference type="AlphaFoldDB" id="A0A812CAV6"/>
<dbReference type="InterPro" id="IPR052614">
    <property type="entry name" value="CFAP65"/>
</dbReference>
<dbReference type="PANTHER" id="PTHR46127">
    <property type="entry name" value="CILIA- AND FLAGELLA-ASSOCIATED PROTEIN 65"/>
    <property type="match status" value="1"/>
</dbReference>
<gene>
    <name evidence="1" type="ORF">SPHA_31710</name>
</gene>
<name>A0A812CAV6_ACAPH</name>
<keyword evidence="2" id="KW-1185">Reference proteome</keyword>
<evidence type="ECO:0008006" key="3">
    <source>
        <dbReference type="Google" id="ProtNLM"/>
    </source>
</evidence>
<sequence>MPTVLDRNEQLDQVSDYALKVYGNHPRCSQSQGVTKHGLVVASRIEWKNWQPGSEYIKHVLIKNTQLKMQKITYEIPESRFFTTLYPKPIILNAGTSYSLPITFHPLEKNVYRDVLKCHTNNEDFDVVLLASLPLVQVVFPESLVMPRCTVYGSIEESFQVKNIGETAVAIKWLFAEPFEIKPKECMMNVGTTCSFHVIFRPKFAKLYEGLMVCQFGSEEIKYKKLRIIAQGKYPHLLASVSGEQPEECFDGLKTSVHFEDVAVGFTKQEVIKLKNLSLVEVPFKVEHPMQSTFTRLDVAFDVPVKTGLIPPLSSVELPILFTPGIVDFVYVDYFHVLPVGGMTRNIIKCVGNSVGPKICMEPNYVNFKIVNLGKEATGSIQLVNQTNIPANYQVGALSDKFCIL</sequence>
<reference evidence="1" key="1">
    <citation type="submission" date="2021-01" db="EMBL/GenBank/DDBJ databases">
        <authorList>
            <person name="Li R."/>
            <person name="Bekaert M."/>
        </authorList>
    </citation>
    <scope>NUCLEOTIDE SEQUENCE</scope>
    <source>
        <strain evidence="1">Farmed</strain>
    </source>
</reference>
<protein>
    <recommendedName>
        <fullName evidence="3">Abnormal spindle-like microcephaly-associated protein ASH domain-containing protein</fullName>
    </recommendedName>
</protein>
<organism evidence="1 2">
    <name type="scientific">Acanthosepion pharaonis</name>
    <name type="common">Pharaoh cuttlefish</name>
    <name type="synonym">Sepia pharaonis</name>
    <dbReference type="NCBI Taxonomy" id="158019"/>
    <lineage>
        <taxon>Eukaryota</taxon>
        <taxon>Metazoa</taxon>
        <taxon>Spiralia</taxon>
        <taxon>Lophotrochozoa</taxon>
        <taxon>Mollusca</taxon>
        <taxon>Cephalopoda</taxon>
        <taxon>Coleoidea</taxon>
        <taxon>Decapodiformes</taxon>
        <taxon>Sepiida</taxon>
        <taxon>Sepiina</taxon>
        <taxon>Sepiidae</taxon>
        <taxon>Acanthosepion</taxon>
    </lineage>
</organism>
<dbReference type="InterPro" id="IPR013783">
    <property type="entry name" value="Ig-like_fold"/>
</dbReference>
<accession>A0A812CAV6</accession>
<dbReference type="PANTHER" id="PTHR46127:SF1">
    <property type="entry name" value="CILIA- AND FLAGELLA-ASSOCIATED PROTEIN 65"/>
    <property type="match status" value="1"/>
</dbReference>
<proteinExistence type="predicted"/>